<dbReference type="Pfam" id="PF02810">
    <property type="entry name" value="SEC-C"/>
    <property type="match status" value="1"/>
</dbReference>
<reference evidence="1 2" key="1">
    <citation type="submission" date="2014-08" db="EMBL/GenBank/DDBJ databases">
        <title>Complete genome of a marine bacteria Jeotgalibacillus malaysiensis.</title>
        <authorList>
            <person name="Yaakop A.S."/>
            <person name="Chan K.-G."/>
            <person name="Goh K.M."/>
        </authorList>
    </citation>
    <scope>NUCLEOTIDE SEQUENCE [LARGE SCALE GENOMIC DNA]</scope>
    <source>
        <strain evidence="1 2">D5</strain>
    </source>
</reference>
<evidence type="ECO:0008006" key="3">
    <source>
        <dbReference type="Google" id="ProtNLM"/>
    </source>
</evidence>
<dbReference type="KEGG" id="jeo:JMA_27050"/>
<accession>A0A0B5ATH4</accession>
<dbReference type="EMBL" id="CP009416">
    <property type="protein sequence ID" value="AJD92022.1"/>
    <property type="molecule type" value="Genomic_DNA"/>
</dbReference>
<protein>
    <recommendedName>
        <fullName evidence="3">Zinc chelation protein SecC</fullName>
    </recommendedName>
</protein>
<dbReference type="InterPro" id="IPR004027">
    <property type="entry name" value="SEC_C_motif"/>
</dbReference>
<dbReference type="HOGENOM" id="CLU_996403_0_0_9"/>
<dbReference type="Gene3D" id="3.10.450.50">
    <property type="match status" value="1"/>
</dbReference>
<dbReference type="STRING" id="1508404.JMA_27050"/>
<proteinExistence type="predicted"/>
<dbReference type="BioCyc" id="JESP1508404:G14D9-11985-MONOMER"/>
<evidence type="ECO:0000313" key="2">
    <source>
        <dbReference type="Proteomes" id="UP000031449"/>
    </source>
</evidence>
<gene>
    <name evidence="1" type="ORF">JMA_27050</name>
</gene>
<dbReference type="AlphaFoldDB" id="A0A0B5ATH4"/>
<dbReference type="SUPFAM" id="SSF103642">
    <property type="entry name" value="Sec-C motif"/>
    <property type="match status" value="1"/>
</dbReference>
<organism evidence="1 2">
    <name type="scientific">Jeotgalibacillus malaysiensis</name>
    <dbReference type="NCBI Taxonomy" id="1508404"/>
    <lineage>
        <taxon>Bacteria</taxon>
        <taxon>Bacillati</taxon>
        <taxon>Bacillota</taxon>
        <taxon>Bacilli</taxon>
        <taxon>Bacillales</taxon>
        <taxon>Caryophanaceae</taxon>
        <taxon>Jeotgalibacillus</taxon>
    </lineage>
</organism>
<dbReference type="Proteomes" id="UP000031449">
    <property type="component" value="Chromosome"/>
</dbReference>
<keyword evidence="2" id="KW-1185">Reference proteome</keyword>
<name>A0A0B5ATH4_9BACL</name>
<sequence>MTIGRNAPCPCMSGQKFKKCCGITGVWDFFKSQGMNYFDESYILKDLFEKDQVFFNYYQQRRGLVKKPVFYLQSDQLNSAASFGNIESDGYMIATKHKKISIEDSIHIAHELEHLVFWDRGFKYLLTNNQNTRAHKFINDLVYDPLINKILHNYGFNLKSYLELSDQIQMKIKPINEDAILLSTLVVKRFLDYRTLNPVVKFDETMFYKHVQQHYSEALPLSEDILQLFEDTELETPNNTEQIMKDIITVIKRPDVYKQISFI</sequence>
<evidence type="ECO:0000313" key="1">
    <source>
        <dbReference type="EMBL" id="AJD92022.1"/>
    </source>
</evidence>